<dbReference type="Proteomes" id="UP000319143">
    <property type="component" value="Unassembled WGS sequence"/>
</dbReference>
<evidence type="ECO:0000313" key="3">
    <source>
        <dbReference type="EMBL" id="TWU31188.1"/>
    </source>
</evidence>
<gene>
    <name evidence="3" type="primary">iolG_30</name>
    <name evidence="3" type="ORF">Poly41_63790</name>
</gene>
<accession>A0A5C6D364</accession>
<comment type="caution">
    <text evidence="3">The sequence shown here is derived from an EMBL/GenBank/DDBJ whole genome shotgun (WGS) entry which is preliminary data.</text>
</comment>
<sequence>MTNRKISRRRLLGHGLGAATAGITLPVLTSCREEPTNVTGSAFRVAARTQNSVAPMDQIGVGIIGCGRRSGQLVIGKGGQGSLPAHARIVAVADFNRKRAEEWARNYRCKAFHDYRELLDQKEVEVVIYATPEHWHYLPCIHACQAGKDMYGEQPLSHTIREGRMMVEAVRKYQRVFQTGEQQRSHPATRKAVELIRNGRIGKIQSIIGYNYPSAYECDFPAQPIPEWLDWDRWCGPNEVVPYHTDLYLSRVPYEREPPYYTYPAEKYAVGPGWMSFRPYSGGELPNWGCHGLSMVHWALDMDDSGPVEIWVDPAEKLETMVYHTPEKVDRGDAACSRTNLHYRYANGVVLSLTSRDPRLGGGATFIGDQGTITIFREGYECDPAGLDKEPLPPDAIRVYESDNHMENFFDCVVSRQDPIMKIESGHSVATLCHLGNIARRLGRRLKWDPEKEMFPGDDEANQLTDVPKRIGYELPSEV</sequence>
<dbReference type="GO" id="GO:0050112">
    <property type="term" value="F:inositol 2-dehydrogenase (NAD+) activity"/>
    <property type="evidence" value="ECO:0007669"/>
    <property type="project" value="UniProtKB-EC"/>
</dbReference>
<dbReference type="PANTHER" id="PTHR43818">
    <property type="entry name" value="BCDNA.GH03377"/>
    <property type="match status" value="1"/>
</dbReference>
<name>A0A5C6D364_9BACT</name>
<dbReference type="Pfam" id="PF19051">
    <property type="entry name" value="GFO_IDH_MocA_C2"/>
    <property type="match status" value="1"/>
</dbReference>
<dbReference type="OrthoDB" id="9763611at2"/>
<dbReference type="InterPro" id="IPR036291">
    <property type="entry name" value="NAD(P)-bd_dom_sf"/>
</dbReference>
<evidence type="ECO:0000259" key="2">
    <source>
        <dbReference type="Pfam" id="PF19051"/>
    </source>
</evidence>
<evidence type="ECO:0000313" key="4">
    <source>
        <dbReference type="Proteomes" id="UP000319143"/>
    </source>
</evidence>
<protein>
    <submittedName>
        <fullName evidence="3">Inositol 2-dehydrogenase</fullName>
        <ecNumber evidence="3">1.1.1.18</ecNumber>
    </submittedName>
</protein>
<dbReference type="Gene3D" id="3.40.50.720">
    <property type="entry name" value="NAD(P)-binding Rossmann-like Domain"/>
    <property type="match status" value="1"/>
</dbReference>
<dbReference type="RefSeq" id="WP_146531069.1">
    <property type="nucleotide sequence ID" value="NZ_SJPV01000018.1"/>
</dbReference>
<feature type="domain" description="Gfo/Idh/MocA-like oxidoreductase bacterial type C-terminal" evidence="2">
    <location>
        <begin position="218"/>
        <end position="474"/>
    </location>
</feature>
<dbReference type="EMBL" id="SJPV01000018">
    <property type="protein sequence ID" value="TWU31188.1"/>
    <property type="molecule type" value="Genomic_DNA"/>
</dbReference>
<dbReference type="EC" id="1.1.1.18" evidence="3"/>
<reference evidence="3 4" key="1">
    <citation type="submission" date="2019-02" db="EMBL/GenBank/DDBJ databases">
        <title>Deep-cultivation of Planctomycetes and their phenomic and genomic characterization uncovers novel biology.</title>
        <authorList>
            <person name="Wiegand S."/>
            <person name="Jogler M."/>
            <person name="Boedeker C."/>
            <person name="Pinto D."/>
            <person name="Vollmers J."/>
            <person name="Rivas-Marin E."/>
            <person name="Kohn T."/>
            <person name="Peeters S.H."/>
            <person name="Heuer A."/>
            <person name="Rast P."/>
            <person name="Oberbeckmann S."/>
            <person name="Bunk B."/>
            <person name="Jeske O."/>
            <person name="Meyerdierks A."/>
            <person name="Storesund J.E."/>
            <person name="Kallscheuer N."/>
            <person name="Luecker S."/>
            <person name="Lage O.M."/>
            <person name="Pohl T."/>
            <person name="Merkel B.J."/>
            <person name="Hornburger P."/>
            <person name="Mueller R.-W."/>
            <person name="Bruemmer F."/>
            <person name="Labrenz M."/>
            <person name="Spormann A.M."/>
            <person name="Op Den Camp H."/>
            <person name="Overmann J."/>
            <person name="Amann R."/>
            <person name="Jetten M.S.M."/>
            <person name="Mascher T."/>
            <person name="Medema M.H."/>
            <person name="Devos D.P."/>
            <person name="Kaster A.-K."/>
            <person name="Ovreas L."/>
            <person name="Rohde M."/>
            <person name="Galperin M.Y."/>
            <person name="Jogler C."/>
        </authorList>
    </citation>
    <scope>NUCLEOTIDE SEQUENCE [LARGE SCALE GENOMIC DNA]</scope>
    <source>
        <strain evidence="3 4">Poly41</strain>
    </source>
</reference>
<dbReference type="InterPro" id="IPR050463">
    <property type="entry name" value="Gfo/Idh/MocA_oxidrdct_glycsds"/>
</dbReference>
<proteinExistence type="predicted"/>
<keyword evidence="3" id="KW-0560">Oxidoreductase</keyword>
<dbReference type="Pfam" id="PF01408">
    <property type="entry name" value="GFO_IDH_MocA"/>
    <property type="match status" value="1"/>
</dbReference>
<dbReference type="InterPro" id="IPR000683">
    <property type="entry name" value="Gfo/Idh/MocA-like_OxRdtase_N"/>
</dbReference>
<dbReference type="Gene3D" id="3.30.360.10">
    <property type="entry name" value="Dihydrodipicolinate Reductase, domain 2"/>
    <property type="match status" value="1"/>
</dbReference>
<dbReference type="GO" id="GO:0000166">
    <property type="term" value="F:nucleotide binding"/>
    <property type="evidence" value="ECO:0007669"/>
    <property type="project" value="InterPro"/>
</dbReference>
<dbReference type="PANTHER" id="PTHR43818:SF5">
    <property type="entry name" value="OXIDOREDUCTASE FAMILY PROTEIN"/>
    <property type="match status" value="1"/>
</dbReference>
<dbReference type="SUPFAM" id="SSF51735">
    <property type="entry name" value="NAD(P)-binding Rossmann-fold domains"/>
    <property type="match status" value="1"/>
</dbReference>
<keyword evidence="4" id="KW-1185">Reference proteome</keyword>
<organism evidence="3 4">
    <name type="scientific">Novipirellula artificiosorum</name>
    <dbReference type="NCBI Taxonomy" id="2528016"/>
    <lineage>
        <taxon>Bacteria</taxon>
        <taxon>Pseudomonadati</taxon>
        <taxon>Planctomycetota</taxon>
        <taxon>Planctomycetia</taxon>
        <taxon>Pirellulales</taxon>
        <taxon>Pirellulaceae</taxon>
        <taxon>Novipirellula</taxon>
    </lineage>
</organism>
<evidence type="ECO:0000259" key="1">
    <source>
        <dbReference type="Pfam" id="PF01408"/>
    </source>
</evidence>
<dbReference type="PROSITE" id="PS51257">
    <property type="entry name" value="PROKAR_LIPOPROTEIN"/>
    <property type="match status" value="1"/>
</dbReference>
<feature type="domain" description="Gfo/Idh/MocA-like oxidoreductase N-terminal" evidence="1">
    <location>
        <begin position="59"/>
        <end position="180"/>
    </location>
</feature>
<dbReference type="InterPro" id="IPR043906">
    <property type="entry name" value="Gfo/Idh/MocA_OxRdtase_bact_C"/>
</dbReference>
<dbReference type="AlphaFoldDB" id="A0A5C6D364"/>
<dbReference type="SUPFAM" id="SSF55347">
    <property type="entry name" value="Glyceraldehyde-3-phosphate dehydrogenase-like, C-terminal domain"/>
    <property type="match status" value="1"/>
</dbReference>